<protein>
    <submittedName>
        <fullName evidence="2">Bile acid 7-alpha dehydratase</fullName>
    </submittedName>
</protein>
<organism evidence="2 3">
    <name type="scientific">Rhodococcus erythropolis</name>
    <name type="common">Arthrobacter picolinophilus</name>
    <dbReference type="NCBI Taxonomy" id="1833"/>
    <lineage>
        <taxon>Bacteria</taxon>
        <taxon>Bacillati</taxon>
        <taxon>Actinomycetota</taxon>
        <taxon>Actinomycetes</taxon>
        <taxon>Mycobacteriales</taxon>
        <taxon>Nocardiaceae</taxon>
        <taxon>Rhodococcus</taxon>
        <taxon>Rhodococcus erythropolis group</taxon>
    </lineage>
</organism>
<dbReference type="SUPFAM" id="SSF54427">
    <property type="entry name" value="NTF2-like"/>
    <property type="match status" value="1"/>
</dbReference>
<comment type="caution">
    <text evidence="2">The sequence shown here is derived from an EMBL/GenBank/DDBJ whole genome shotgun (WGS) entry which is preliminary data.</text>
</comment>
<feature type="domain" description="SnoaL-like" evidence="1">
    <location>
        <begin position="9"/>
        <end position="138"/>
    </location>
</feature>
<dbReference type="Pfam" id="PF13577">
    <property type="entry name" value="SnoaL_4"/>
    <property type="match status" value="1"/>
</dbReference>
<dbReference type="EMBL" id="MRBO01000129">
    <property type="protein sequence ID" value="KAB2586777.1"/>
    <property type="molecule type" value="Genomic_DNA"/>
</dbReference>
<accession>A0A0C3AAT3</accession>
<proteinExistence type="predicted"/>
<evidence type="ECO:0000313" key="3">
    <source>
        <dbReference type="Proteomes" id="UP000325576"/>
    </source>
</evidence>
<evidence type="ECO:0000313" key="2">
    <source>
        <dbReference type="EMBL" id="KAB2586777.1"/>
    </source>
</evidence>
<sequence>MDLAQRLDALEQIEEIKKLKHGYWRACDAKDPVRFRSSFIRSGASIDYGRLGAFDDAGPMADIFEKIALRKVDGRYAVLDMHHGLHPDITPTSETSAVGRWTLQFRQVDTVGRTEKLMTGEYDDKYVIEDGVWKMSQCHFTETWSITTPLSPDSEIAEGSLGGPR</sequence>
<dbReference type="Proteomes" id="UP000325576">
    <property type="component" value="Unassembled WGS sequence"/>
</dbReference>
<dbReference type="Gene3D" id="3.10.450.50">
    <property type="match status" value="1"/>
</dbReference>
<name>A0A0C3AAT3_RHOER</name>
<gene>
    <name evidence="2" type="ORF">BS297_03500</name>
</gene>
<reference evidence="2 3" key="1">
    <citation type="journal article" date="2017" name="Poromechanics V (2013)">
        <title>Genomic Characterization of the Arsenic-Tolerant Actinobacterium, &lt;i&gt;Rhodococcus erythropolis&lt;/i&gt; S43.</title>
        <authorList>
            <person name="Retamal-Morales G."/>
            <person name="Mehnert M."/>
            <person name="Schwabe R."/>
            <person name="Tischler D."/>
            <person name="Schloemann M."/>
            <person name="Levican G.J."/>
        </authorList>
    </citation>
    <scope>NUCLEOTIDE SEQUENCE [LARGE SCALE GENOMIC DNA]</scope>
    <source>
        <strain evidence="2 3">S43</strain>
    </source>
</reference>
<evidence type="ECO:0000259" key="1">
    <source>
        <dbReference type="Pfam" id="PF13577"/>
    </source>
</evidence>
<dbReference type="InterPro" id="IPR032710">
    <property type="entry name" value="NTF2-like_dom_sf"/>
</dbReference>
<dbReference type="AlphaFoldDB" id="A0A0C3AAT3"/>
<dbReference type="InterPro" id="IPR037401">
    <property type="entry name" value="SnoaL-like"/>
</dbReference>